<dbReference type="Proteomes" id="UP001497516">
    <property type="component" value="Chromosome 5"/>
</dbReference>
<name>A0AAV2ETK5_9ROSI</name>
<sequence>MEVGSQEEKPRRWGPEGPMWEHVMQIHNVMDVRYKSWTAEDLQEASGLPAMEVGRCIKRLLEIEEIVEVNSPDYEPRGDTQYMNAYFAEEEFNPFFEFWRKHCLGIIDSQEVVSLERITHLLRVSARTGLSLQMPEQSVKELLIDPLVLRNGVIEVVSNGMGEFASIPAGQLCYKRPA</sequence>
<evidence type="ECO:0000313" key="1">
    <source>
        <dbReference type="EMBL" id="CAL1388749.1"/>
    </source>
</evidence>
<reference evidence="2 4" key="1">
    <citation type="submission" date="2024-04" db="EMBL/GenBank/DDBJ databases">
        <authorList>
            <person name="Fracassetti M."/>
        </authorList>
    </citation>
    <scope>NUCLEOTIDE SEQUENCE [LARGE SCALE GENOMIC DNA]</scope>
</reference>
<evidence type="ECO:0000313" key="2">
    <source>
        <dbReference type="EMBL" id="CAL1388760.1"/>
    </source>
</evidence>
<organism evidence="2 4">
    <name type="scientific">Linum trigynum</name>
    <dbReference type="NCBI Taxonomy" id="586398"/>
    <lineage>
        <taxon>Eukaryota</taxon>
        <taxon>Viridiplantae</taxon>
        <taxon>Streptophyta</taxon>
        <taxon>Embryophyta</taxon>
        <taxon>Tracheophyta</taxon>
        <taxon>Spermatophyta</taxon>
        <taxon>Magnoliopsida</taxon>
        <taxon>eudicotyledons</taxon>
        <taxon>Gunneridae</taxon>
        <taxon>Pentapetalae</taxon>
        <taxon>rosids</taxon>
        <taxon>fabids</taxon>
        <taxon>Malpighiales</taxon>
        <taxon>Linaceae</taxon>
        <taxon>Linum</taxon>
    </lineage>
</organism>
<evidence type="ECO:0000313" key="4">
    <source>
        <dbReference type="Proteomes" id="UP001497516"/>
    </source>
</evidence>
<accession>A0AAV2ETK5</accession>
<keyword evidence="4" id="KW-1185">Reference proteome</keyword>
<gene>
    <name evidence="1" type="ORF">LTRI10_LOCUS29658</name>
    <name evidence="2" type="ORF">LTRI10_LOCUS29666</name>
    <name evidence="3" type="ORF">LTRI10_LOCUS29674</name>
</gene>
<dbReference type="EMBL" id="OZ034818">
    <property type="protein sequence ID" value="CAL1388749.1"/>
    <property type="molecule type" value="Genomic_DNA"/>
</dbReference>
<proteinExistence type="predicted"/>
<dbReference type="EMBL" id="OZ034818">
    <property type="protein sequence ID" value="CAL1388760.1"/>
    <property type="molecule type" value="Genomic_DNA"/>
</dbReference>
<evidence type="ECO:0000313" key="3">
    <source>
        <dbReference type="EMBL" id="CAL1388771.1"/>
    </source>
</evidence>
<protein>
    <submittedName>
        <fullName evidence="2">Uncharacterized protein</fullName>
    </submittedName>
</protein>
<dbReference type="EMBL" id="OZ034818">
    <property type="protein sequence ID" value="CAL1388771.1"/>
    <property type="molecule type" value="Genomic_DNA"/>
</dbReference>
<dbReference type="AlphaFoldDB" id="A0AAV2ETK5"/>